<name>A0A4R1QDB9_9BACL</name>
<gene>
    <name evidence="7" type="ORF">EDD69_11557</name>
</gene>
<accession>A0A4R1QDB9</accession>
<dbReference type="EMBL" id="SLUL01000015">
    <property type="protein sequence ID" value="TCL46537.1"/>
    <property type="molecule type" value="Genomic_DNA"/>
</dbReference>
<dbReference type="Pfam" id="PF00484">
    <property type="entry name" value="Pro_CA"/>
    <property type="match status" value="1"/>
</dbReference>
<dbReference type="PANTHER" id="PTHR43175">
    <property type="entry name" value="CARBONIC ANHYDRASE"/>
    <property type="match status" value="1"/>
</dbReference>
<dbReference type="Proteomes" id="UP000295658">
    <property type="component" value="Unassembled WGS sequence"/>
</dbReference>
<proteinExistence type="inferred from homology"/>
<dbReference type="InterPro" id="IPR036874">
    <property type="entry name" value="Carbonic_anhydrase_sf"/>
</dbReference>
<comment type="catalytic activity">
    <reaction evidence="5">
        <text>hydrogencarbonate + H(+) = CO2 + H2O</text>
        <dbReference type="Rhea" id="RHEA:10748"/>
        <dbReference type="ChEBI" id="CHEBI:15377"/>
        <dbReference type="ChEBI" id="CHEBI:15378"/>
        <dbReference type="ChEBI" id="CHEBI:16526"/>
        <dbReference type="ChEBI" id="CHEBI:17544"/>
        <dbReference type="EC" id="4.2.1.1"/>
    </reaction>
</comment>
<dbReference type="CDD" id="cd03379">
    <property type="entry name" value="beta_CA_cladeD"/>
    <property type="match status" value="1"/>
</dbReference>
<dbReference type="GO" id="GO:0008270">
    <property type="term" value="F:zinc ion binding"/>
    <property type="evidence" value="ECO:0007669"/>
    <property type="project" value="InterPro"/>
</dbReference>
<comment type="cofactor">
    <cofactor evidence="6">
        <name>Zn(2+)</name>
        <dbReference type="ChEBI" id="CHEBI:29105"/>
    </cofactor>
    <text evidence="6">Binds 1 zinc ion per subunit.</text>
</comment>
<evidence type="ECO:0000256" key="6">
    <source>
        <dbReference type="PIRSR" id="PIRSR601765-1"/>
    </source>
</evidence>
<dbReference type="SUPFAM" id="SSF53056">
    <property type="entry name" value="beta-carbonic anhydrase, cab"/>
    <property type="match status" value="1"/>
</dbReference>
<dbReference type="OrthoDB" id="9792260at2"/>
<dbReference type="EC" id="4.2.1.1" evidence="2"/>
<feature type="binding site" evidence="6">
    <location>
        <position position="40"/>
    </location>
    <ligand>
        <name>Zn(2+)</name>
        <dbReference type="ChEBI" id="CHEBI:29105"/>
    </ligand>
</feature>
<feature type="binding site" evidence="6">
    <location>
        <position position="96"/>
    </location>
    <ligand>
        <name>Zn(2+)</name>
        <dbReference type="ChEBI" id="CHEBI:29105"/>
    </ligand>
</feature>
<feature type="binding site" evidence="6">
    <location>
        <position position="38"/>
    </location>
    <ligand>
        <name>Zn(2+)</name>
        <dbReference type="ChEBI" id="CHEBI:29105"/>
    </ligand>
</feature>
<keyword evidence="8" id="KW-1185">Reference proteome</keyword>
<comment type="similarity">
    <text evidence="1">Belongs to the beta-class carbonic anhydrase family.</text>
</comment>
<comment type="caution">
    <text evidence="7">The sequence shown here is derived from an EMBL/GenBank/DDBJ whole genome shotgun (WGS) entry which is preliminary data.</text>
</comment>
<organism evidence="7 8">
    <name type="scientific">Thermolongibacillus altinsuensis</name>
    <dbReference type="NCBI Taxonomy" id="575256"/>
    <lineage>
        <taxon>Bacteria</taxon>
        <taxon>Bacillati</taxon>
        <taxon>Bacillota</taxon>
        <taxon>Bacilli</taxon>
        <taxon>Bacillales</taxon>
        <taxon>Anoxybacillaceae</taxon>
        <taxon>Thermolongibacillus</taxon>
    </lineage>
</organism>
<dbReference type="InterPro" id="IPR001765">
    <property type="entry name" value="Carbonic_anhydrase"/>
</dbReference>
<evidence type="ECO:0000256" key="5">
    <source>
        <dbReference type="ARBA" id="ARBA00048348"/>
    </source>
</evidence>
<dbReference type="Gene3D" id="3.40.1050.10">
    <property type="entry name" value="Carbonic anhydrase"/>
    <property type="match status" value="1"/>
</dbReference>
<dbReference type="GO" id="GO:0004089">
    <property type="term" value="F:carbonate dehydratase activity"/>
    <property type="evidence" value="ECO:0007669"/>
    <property type="project" value="UniProtKB-EC"/>
</dbReference>
<evidence type="ECO:0000256" key="3">
    <source>
        <dbReference type="ARBA" id="ARBA00022723"/>
    </source>
</evidence>
<protein>
    <recommendedName>
        <fullName evidence="2">carbonic anhydrase</fullName>
        <ecNumber evidence="2">4.2.1.1</ecNumber>
    </recommendedName>
</protein>
<keyword evidence="4 6" id="KW-0862">Zinc</keyword>
<evidence type="ECO:0000313" key="8">
    <source>
        <dbReference type="Proteomes" id="UP000295658"/>
    </source>
</evidence>
<evidence type="ECO:0000313" key="7">
    <source>
        <dbReference type="EMBL" id="TCL46537.1"/>
    </source>
</evidence>
<sequence>MRLLDEILEHNRKFVEKKEYEKYETTKYPNKRLVILSCMDTRLVELLPQAMNVKNGDVKIVKTAGAIVSHPFGSIVRSVLVALYELGADEVCVVGHYDCGMGSIQAGAMIEKMIERGIPKERIEMLKYSGVDLERWLRGFSSVEESVRHSVDMLKNHPLLPPNIPVHGLIIDPHTGKLDVVVNGYDS</sequence>
<feature type="binding site" evidence="6">
    <location>
        <position position="99"/>
    </location>
    <ligand>
        <name>Zn(2+)</name>
        <dbReference type="ChEBI" id="CHEBI:29105"/>
    </ligand>
</feature>
<evidence type="ECO:0000256" key="1">
    <source>
        <dbReference type="ARBA" id="ARBA00006217"/>
    </source>
</evidence>
<evidence type="ECO:0000256" key="2">
    <source>
        <dbReference type="ARBA" id="ARBA00012925"/>
    </source>
</evidence>
<dbReference type="PANTHER" id="PTHR43175:SF3">
    <property type="entry name" value="CARBON DISULFIDE HYDROLASE"/>
    <property type="match status" value="1"/>
</dbReference>
<dbReference type="SMART" id="SM00947">
    <property type="entry name" value="Pro_CA"/>
    <property type="match status" value="1"/>
</dbReference>
<dbReference type="AlphaFoldDB" id="A0A4R1QDB9"/>
<dbReference type="RefSeq" id="WP_132949265.1">
    <property type="nucleotide sequence ID" value="NZ_BSVG01000011.1"/>
</dbReference>
<keyword evidence="3 6" id="KW-0479">Metal-binding</keyword>
<evidence type="ECO:0000256" key="4">
    <source>
        <dbReference type="ARBA" id="ARBA00022833"/>
    </source>
</evidence>
<reference evidence="7 8" key="1">
    <citation type="submission" date="2019-03" db="EMBL/GenBank/DDBJ databases">
        <title>Genomic Encyclopedia of Type Strains, Phase IV (KMG-IV): sequencing the most valuable type-strain genomes for metagenomic binning, comparative biology and taxonomic classification.</title>
        <authorList>
            <person name="Goeker M."/>
        </authorList>
    </citation>
    <scope>NUCLEOTIDE SEQUENCE [LARGE SCALE GENOMIC DNA]</scope>
    <source>
        <strain evidence="7 8">DSM 24979</strain>
    </source>
</reference>